<feature type="domain" description="DUF4745" evidence="3">
    <location>
        <begin position="1"/>
        <end position="104"/>
    </location>
</feature>
<evidence type="ECO:0000313" key="5">
    <source>
        <dbReference type="Proteomes" id="UP001148838"/>
    </source>
</evidence>
<feature type="transmembrane region" description="Helical" evidence="2">
    <location>
        <begin position="313"/>
        <end position="332"/>
    </location>
</feature>
<feature type="compositionally biased region" description="Low complexity" evidence="1">
    <location>
        <begin position="872"/>
        <end position="886"/>
    </location>
</feature>
<dbReference type="InterPro" id="IPR031813">
    <property type="entry name" value="DUF4745"/>
</dbReference>
<keyword evidence="2" id="KW-0812">Transmembrane</keyword>
<keyword evidence="2" id="KW-1133">Transmembrane helix</keyword>
<feature type="region of interest" description="Disordered" evidence="1">
    <location>
        <begin position="213"/>
        <end position="240"/>
    </location>
</feature>
<feature type="transmembrane region" description="Helical" evidence="2">
    <location>
        <begin position="688"/>
        <end position="714"/>
    </location>
</feature>
<proteinExistence type="predicted"/>
<dbReference type="Pfam" id="PF15923">
    <property type="entry name" value="DUF4745"/>
    <property type="match status" value="1"/>
</dbReference>
<feature type="transmembrane region" description="Helical" evidence="2">
    <location>
        <begin position="279"/>
        <end position="301"/>
    </location>
</feature>
<evidence type="ECO:0000256" key="2">
    <source>
        <dbReference type="SAM" id="Phobius"/>
    </source>
</evidence>
<keyword evidence="5" id="KW-1185">Reference proteome</keyword>
<sequence>MLTGLCGAGSRLSHCLGTMVQDTSSPCHAVATQCQATWEELVKATANASTVVKAQVIPTLQEVNTASDSDADSQKAHEHNQQVVCGSLMTFINLQYQFCVACCDFLGAMANSNCCQMNEATPTRHNSECIVGIIQQCFAQLYNPTPPPPPPGSHRSVRSPLHFPLCSLQGPQRRWSEAAAGEVSGETSEGTMRRWSMPWESSRLAEHHTAWHGRLNPPSKLAVPSANSQDRSRSTTPGKAEYSTADSYHYHFSCIVFNLPFSVRSLPSHYTNFFRFQSLLFIFSSHSAPLHFLLILLSTSFSFCSSLSSHSPLHFLLILLLSTSFSFCSSPLPSHSAPLHFLLILLLFTLFSFSSPLPSHSAPLHFLLILLSTSFSFCSSPLPSHSAPLHFVLILLSTSFSFCSSSLSSHSPLHFLLILLSTSFSFCSSSLSSHSPLHFLLILLFFTFFSFCSSPLLILLLSTSHSAPLQFLLILLLVTFFSFCSSPLSSHSAPLHFLLILLLFTFFSFCSFSLSSHSAPLHFLLILLLFTFFSFCSSPLLILLLSTSHSAPLHFLLILHISASFSFCSSSLSSHSAHLHFLLILLIFTFFSFCSSSLFSPSAPLHFSFSSPLPSHSAPLHFLLILLLSTSHSAPLHFLLILLLSILFSFSSPLPSHSAPLHFLLILLLFTFFSFCCSPFYSHSPLHFLLILLLFTFFSFCSSPLLILLLFTFFSFCCSPFYSHSPLHFLLILLLFTFFSFCSSSLSSHSAALHFILILLSTSFSFCSSSLSSHSAPLHFLLIIPLFNSHSALPIVLFASYSVWHSSLASQEELQEVIQLLSCRPGVSHSTQLYHPSQHLPGVTLTSCPYDGPSPDCGGGWSESMQSDERAGSCGPSRRGSSSPQPLAAQQHIHRASWHAPDSHTHMQVSINVLRSACIKMQTLQRVHNLWGEHEGHPSGERSSFDLYPPTLDASTLASRKSSSSTDSSSSHSLHSRSTTGSEGGAVSFNPYTVDSPKFDKTELKVQSNKGNECRS</sequence>
<reference evidence="4 5" key="1">
    <citation type="journal article" date="2022" name="Allergy">
        <title>Genome assembly and annotation of Periplaneta americana reveal a comprehensive cockroach allergen profile.</title>
        <authorList>
            <person name="Wang L."/>
            <person name="Xiong Q."/>
            <person name="Saelim N."/>
            <person name="Wang L."/>
            <person name="Nong W."/>
            <person name="Wan A.T."/>
            <person name="Shi M."/>
            <person name="Liu X."/>
            <person name="Cao Q."/>
            <person name="Hui J.H.L."/>
            <person name="Sookrung N."/>
            <person name="Leung T.F."/>
            <person name="Tungtrongchitr A."/>
            <person name="Tsui S.K.W."/>
        </authorList>
    </citation>
    <scope>NUCLEOTIDE SEQUENCE [LARGE SCALE GENOMIC DNA]</scope>
    <source>
        <strain evidence="4">PWHHKU_190912</strain>
    </source>
</reference>
<feature type="compositionally biased region" description="Basic and acidic residues" evidence="1">
    <location>
        <begin position="935"/>
        <end position="944"/>
    </location>
</feature>
<feature type="transmembrane region" description="Helical" evidence="2">
    <location>
        <begin position="471"/>
        <end position="489"/>
    </location>
</feature>
<feature type="transmembrane region" description="Helical" evidence="2">
    <location>
        <begin position="661"/>
        <end position="682"/>
    </location>
</feature>
<feature type="compositionally biased region" description="Polar residues" evidence="1">
    <location>
        <begin position="225"/>
        <end position="237"/>
    </location>
</feature>
<feature type="transmembrane region" description="Helical" evidence="2">
    <location>
        <begin position="726"/>
        <end position="746"/>
    </location>
</feature>
<accession>A0ABQ8SCL9</accession>
<feature type="transmembrane region" description="Helical" evidence="2">
    <location>
        <begin position="495"/>
        <end position="514"/>
    </location>
</feature>
<protein>
    <recommendedName>
        <fullName evidence="3">DUF4745 domain-containing protein</fullName>
    </recommendedName>
</protein>
<gene>
    <name evidence="4" type="ORF">ANN_20180</name>
</gene>
<feature type="region of interest" description="Disordered" evidence="1">
    <location>
        <begin position="935"/>
        <end position="1016"/>
    </location>
</feature>
<dbReference type="Proteomes" id="UP001148838">
    <property type="component" value="Unassembled WGS sequence"/>
</dbReference>
<name>A0ABQ8SCL9_PERAM</name>
<feature type="transmembrane region" description="Helical" evidence="2">
    <location>
        <begin position="620"/>
        <end position="649"/>
    </location>
</feature>
<feature type="compositionally biased region" description="Low complexity" evidence="1">
    <location>
        <begin position="953"/>
        <end position="981"/>
    </location>
</feature>
<organism evidence="4 5">
    <name type="scientific">Periplaneta americana</name>
    <name type="common">American cockroach</name>
    <name type="synonym">Blatta americana</name>
    <dbReference type="NCBI Taxonomy" id="6978"/>
    <lineage>
        <taxon>Eukaryota</taxon>
        <taxon>Metazoa</taxon>
        <taxon>Ecdysozoa</taxon>
        <taxon>Arthropoda</taxon>
        <taxon>Hexapoda</taxon>
        <taxon>Insecta</taxon>
        <taxon>Pterygota</taxon>
        <taxon>Neoptera</taxon>
        <taxon>Polyneoptera</taxon>
        <taxon>Dictyoptera</taxon>
        <taxon>Blattodea</taxon>
        <taxon>Blattoidea</taxon>
        <taxon>Blattidae</taxon>
        <taxon>Blattinae</taxon>
        <taxon>Periplaneta</taxon>
    </lineage>
</organism>
<feature type="transmembrane region" description="Helical" evidence="2">
    <location>
        <begin position="752"/>
        <end position="771"/>
    </location>
</feature>
<feature type="region of interest" description="Disordered" evidence="1">
    <location>
        <begin position="858"/>
        <end position="901"/>
    </location>
</feature>
<dbReference type="EMBL" id="JAJSOF020000031">
    <property type="protein sequence ID" value="KAJ4431581.1"/>
    <property type="molecule type" value="Genomic_DNA"/>
</dbReference>
<feature type="compositionally biased region" description="Polar residues" evidence="1">
    <location>
        <begin position="1005"/>
        <end position="1016"/>
    </location>
</feature>
<feature type="transmembrane region" description="Helical" evidence="2">
    <location>
        <begin position="437"/>
        <end position="459"/>
    </location>
</feature>
<evidence type="ECO:0000313" key="4">
    <source>
        <dbReference type="EMBL" id="KAJ4431581.1"/>
    </source>
</evidence>
<feature type="transmembrane region" description="Helical" evidence="2">
    <location>
        <begin position="364"/>
        <end position="382"/>
    </location>
</feature>
<evidence type="ECO:0000259" key="3">
    <source>
        <dbReference type="Pfam" id="PF15923"/>
    </source>
</evidence>
<feature type="transmembrane region" description="Helical" evidence="2">
    <location>
        <begin position="581"/>
        <end position="600"/>
    </location>
</feature>
<feature type="transmembrane region" description="Helical" evidence="2">
    <location>
        <begin position="338"/>
        <end position="357"/>
    </location>
</feature>
<evidence type="ECO:0000256" key="1">
    <source>
        <dbReference type="SAM" id="MobiDB-lite"/>
    </source>
</evidence>
<feature type="transmembrane region" description="Helical" evidence="2">
    <location>
        <begin position="521"/>
        <end position="545"/>
    </location>
</feature>
<comment type="caution">
    <text evidence="4">The sequence shown here is derived from an EMBL/GenBank/DDBJ whole genome shotgun (WGS) entry which is preliminary data.</text>
</comment>
<keyword evidence="2" id="KW-0472">Membrane</keyword>